<evidence type="ECO:0000313" key="1">
    <source>
        <dbReference type="EMBL" id="GBP87342.1"/>
    </source>
</evidence>
<reference evidence="1 2" key="1">
    <citation type="journal article" date="2019" name="Commun. Biol.">
        <title>The bagworm genome reveals a unique fibroin gene that provides high tensile strength.</title>
        <authorList>
            <person name="Kono N."/>
            <person name="Nakamura H."/>
            <person name="Ohtoshi R."/>
            <person name="Tomita M."/>
            <person name="Numata K."/>
            <person name="Arakawa K."/>
        </authorList>
    </citation>
    <scope>NUCLEOTIDE SEQUENCE [LARGE SCALE GENOMIC DNA]</scope>
</reference>
<dbReference type="EMBL" id="BGZK01001853">
    <property type="protein sequence ID" value="GBP87342.1"/>
    <property type="molecule type" value="Genomic_DNA"/>
</dbReference>
<proteinExistence type="predicted"/>
<evidence type="ECO:0000313" key="2">
    <source>
        <dbReference type="Proteomes" id="UP000299102"/>
    </source>
</evidence>
<accession>A0A4C1ZIU8</accession>
<comment type="caution">
    <text evidence="1">The sequence shown here is derived from an EMBL/GenBank/DDBJ whole genome shotgun (WGS) entry which is preliminary data.</text>
</comment>
<organism evidence="1 2">
    <name type="scientific">Eumeta variegata</name>
    <name type="common">Bagworm moth</name>
    <name type="synonym">Eumeta japonica</name>
    <dbReference type="NCBI Taxonomy" id="151549"/>
    <lineage>
        <taxon>Eukaryota</taxon>
        <taxon>Metazoa</taxon>
        <taxon>Ecdysozoa</taxon>
        <taxon>Arthropoda</taxon>
        <taxon>Hexapoda</taxon>
        <taxon>Insecta</taxon>
        <taxon>Pterygota</taxon>
        <taxon>Neoptera</taxon>
        <taxon>Endopterygota</taxon>
        <taxon>Lepidoptera</taxon>
        <taxon>Glossata</taxon>
        <taxon>Ditrysia</taxon>
        <taxon>Tineoidea</taxon>
        <taxon>Psychidae</taxon>
        <taxon>Oiketicinae</taxon>
        <taxon>Eumeta</taxon>
    </lineage>
</organism>
<name>A0A4C1ZIU8_EUMVA</name>
<dbReference type="AlphaFoldDB" id="A0A4C1ZIU8"/>
<dbReference type="GO" id="GO:0003676">
    <property type="term" value="F:nucleic acid binding"/>
    <property type="evidence" value="ECO:0007669"/>
    <property type="project" value="InterPro"/>
</dbReference>
<dbReference type="InterPro" id="IPR036397">
    <property type="entry name" value="RNaseH_sf"/>
</dbReference>
<gene>
    <name evidence="1" type="ORF">EVAR_17487_1</name>
</gene>
<protein>
    <submittedName>
        <fullName evidence="1">Uncharacterized protein</fullName>
    </submittedName>
</protein>
<keyword evidence="2" id="KW-1185">Reference proteome</keyword>
<sequence>MKFYTFILKQSGGVCFKDKHVSAASKAAGGAGSARANPIRHGGDAAQSCARKIREDRSPTAINEENVATLRQLIKENWRTIYEEIRRYQRISCYQRRQQTNKIKAGEKRKQKNDYGFFFSKADPVCPVETDPVRNTIALEEKNTVNAVWYATICLPSVLEKVREKQPRSHILLRQDNALSCTANKTMSFLLLKR</sequence>
<dbReference type="Proteomes" id="UP000299102">
    <property type="component" value="Unassembled WGS sequence"/>
</dbReference>
<dbReference type="Gene3D" id="3.30.420.10">
    <property type="entry name" value="Ribonuclease H-like superfamily/Ribonuclease H"/>
    <property type="match status" value="1"/>
</dbReference>